<keyword evidence="2" id="KW-1133">Transmembrane helix</keyword>
<dbReference type="EMBL" id="CP076607">
    <property type="protein sequence ID" value="QWU15663.1"/>
    <property type="molecule type" value="Genomic_DNA"/>
</dbReference>
<feature type="transmembrane region" description="Helical" evidence="2">
    <location>
        <begin position="6"/>
        <end position="23"/>
    </location>
</feature>
<evidence type="ECO:0000313" key="6">
    <source>
        <dbReference type="Proteomes" id="UP000683429"/>
    </source>
</evidence>
<dbReference type="AlphaFoldDB" id="A0A1H8VR12"/>
<keyword evidence="2" id="KW-0812">Transmembrane</keyword>
<feature type="compositionally biased region" description="Basic and acidic residues" evidence="1">
    <location>
        <begin position="234"/>
        <end position="244"/>
    </location>
</feature>
<dbReference type="OrthoDB" id="2622166at2"/>
<proteinExistence type="predicted"/>
<reference evidence="4 5" key="1">
    <citation type="submission" date="2016-10" db="EMBL/GenBank/DDBJ databases">
        <authorList>
            <person name="de Groot N.N."/>
        </authorList>
    </citation>
    <scope>NUCLEOTIDE SEQUENCE [LARGE SCALE GENOMIC DNA]</scope>
    <source>
        <strain evidence="4 5">CGMCC 1.10238</strain>
    </source>
</reference>
<organism evidence="4 5">
    <name type="scientific">Paenibacillus sophorae</name>
    <dbReference type="NCBI Taxonomy" id="1333845"/>
    <lineage>
        <taxon>Bacteria</taxon>
        <taxon>Bacillati</taxon>
        <taxon>Bacillota</taxon>
        <taxon>Bacilli</taxon>
        <taxon>Bacillales</taxon>
        <taxon>Paenibacillaceae</taxon>
        <taxon>Paenibacillus</taxon>
    </lineage>
</organism>
<reference evidence="3 6" key="2">
    <citation type="submission" date="2021-06" db="EMBL/GenBank/DDBJ databases">
        <title>Whole genome sequence of Paenibacillus sophorae DSM23020 for comparative genomics.</title>
        <authorList>
            <person name="Kim M.-J."/>
            <person name="Lee G."/>
            <person name="Shin J.-H."/>
        </authorList>
    </citation>
    <scope>NUCLEOTIDE SEQUENCE [LARGE SCALE GENOMIC DNA]</scope>
    <source>
        <strain evidence="3 6">DSM 23020</strain>
    </source>
</reference>
<dbReference type="RefSeq" id="WP_051500259.1">
    <property type="nucleotide sequence ID" value="NZ_CP076607.1"/>
</dbReference>
<feature type="region of interest" description="Disordered" evidence="1">
    <location>
        <begin position="98"/>
        <end position="126"/>
    </location>
</feature>
<accession>A0A1H8VR12</accession>
<feature type="transmembrane region" description="Helical" evidence="2">
    <location>
        <begin position="35"/>
        <end position="52"/>
    </location>
</feature>
<evidence type="ECO:0000256" key="1">
    <source>
        <dbReference type="SAM" id="MobiDB-lite"/>
    </source>
</evidence>
<evidence type="ECO:0000256" key="2">
    <source>
        <dbReference type="SAM" id="Phobius"/>
    </source>
</evidence>
<keyword evidence="2" id="KW-0472">Membrane</keyword>
<protein>
    <submittedName>
        <fullName evidence="4">Uncharacterized protein</fullName>
    </submittedName>
</protein>
<dbReference type="Proteomes" id="UP000683429">
    <property type="component" value="Chromosome"/>
</dbReference>
<name>A0A1H8VR12_9BACL</name>
<evidence type="ECO:0000313" key="4">
    <source>
        <dbReference type="EMBL" id="SEP17859.1"/>
    </source>
</evidence>
<keyword evidence="6" id="KW-1185">Reference proteome</keyword>
<dbReference type="EMBL" id="FODH01000027">
    <property type="protein sequence ID" value="SEP17859.1"/>
    <property type="molecule type" value="Genomic_DNA"/>
</dbReference>
<feature type="compositionally biased region" description="Polar residues" evidence="1">
    <location>
        <begin position="101"/>
        <end position="112"/>
    </location>
</feature>
<feature type="region of interest" description="Disordered" evidence="1">
    <location>
        <begin position="228"/>
        <end position="251"/>
    </location>
</feature>
<evidence type="ECO:0000313" key="5">
    <source>
        <dbReference type="Proteomes" id="UP000198809"/>
    </source>
</evidence>
<dbReference type="Proteomes" id="UP000198809">
    <property type="component" value="Unassembled WGS sequence"/>
</dbReference>
<evidence type="ECO:0000313" key="3">
    <source>
        <dbReference type="EMBL" id="QWU15663.1"/>
    </source>
</evidence>
<sequence length="251" mass="27680">MWLFFEVVGFFGFIIFLVMSIVAKIKKRPTVKRNFIVTVVGLVLFIIGVANIDPEDTEASTAPEPTAAVTAITSPIVTAEPTATAESVNEGVASAVVEPTNAPTSEPTSAPSKQPAEVPESAQTEAHDWESQIATIVTSGGSQTEKADAAEMLARNYQPQQEEWEKFILYIVKEYRSGNYLAQIDNSEYMLTNIFKSVVVERNSKDGLPIKDFAYDFYQNTKYTYRGADTPDSESVKSNEEQMKEALAQLK</sequence>
<dbReference type="STRING" id="1333845.SAMN04487895_1276"/>
<gene>
    <name evidence="3" type="ORF">KP014_28240</name>
    <name evidence="4" type="ORF">SAMN04487895_1276</name>
</gene>